<dbReference type="Proteomes" id="UP000789525">
    <property type="component" value="Unassembled WGS sequence"/>
</dbReference>
<organism evidence="1 2">
    <name type="scientific">Acaulospora colombiana</name>
    <dbReference type="NCBI Taxonomy" id="27376"/>
    <lineage>
        <taxon>Eukaryota</taxon>
        <taxon>Fungi</taxon>
        <taxon>Fungi incertae sedis</taxon>
        <taxon>Mucoromycota</taxon>
        <taxon>Glomeromycotina</taxon>
        <taxon>Glomeromycetes</taxon>
        <taxon>Diversisporales</taxon>
        <taxon>Acaulosporaceae</taxon>
        <taxon>Acaulospora</taxon>
    </lineage>
</organism>
<keyword evidence="2" id="KW-1185">Reference proteome</keyword>
<proteinExistence type="predicted"/>
<accession>A0ACA9R9V8</accession>
<dbReference type="EMBL" id="CAJVPT010074035">
    <property type="protein sequence ID" value="CAG8783693.1"/>
    <property type="molecule type" value="Genomic_DNA"/>
</dbReference>
<name>A0ACA9R9V8_9GLOM</name>
<gene>
    <name evidence="1" type="ORF">ACOLOM_LOCUS14446</name>
</gene>
<feature type="non-terminal residue" evidence="1">
    <location>
        <position position="1"/>
    </location>
</feature>
<sequence>SSSTLGTGRPYTAEERSDFEGKRGFIYVLDQLSGIIFMTDLVRSDEERNKEEGQTRDQWNNREINRSNVSIMHQWGEQTSSSRHQT</sequence>
<evidence type="ECO:0000313" key="1">
    <source>
        <dbReference type="EMBL" id="CAG8783693.1"/>
    </source>
</evidence>
<comment type="caution">
    <text evidence="1">The sequence shown here is derived from an EMBL/GenBank/DDBJ whole genome shotgun (WGS) entry which is preliminary data.</text>
</comment>
<feature type="non-terminal residue" evidence="1">
    <location>
        <position position="86"/>
    </location>
</feature>
<protein>
    <submittedName>
        <fullName evidence="1">2922_t:CDS:1</fullName>
    </submittedName>
</protein>
<evidence type="ECO:0000313" key="2">
    <source>
        <dbReference type="Proteomes" id="UP000789525"/>
    </source>
</evidence>
<reference evidence="1" key="1">
    <citation type="submission" date="2021-06" db="EMBL/GenBank/DDBJ databases">
        <authorList>
            <person name="Kallberg Y."/>
            <person name="Tangrot J."/>
            <person name="Rosling A."/>
        </authorList>
    </citation>
    <scope>NUCLEOTIDE SEQUENCE</scope>
    <source>
        <strain evidence="1">CL356</strain>
    </source>
</reference>